<evidence type="ECO:0000313" key="1">
    <source>
        <dbReference type="EMBL" id="VDI00832.1"/>
    </source>
</evidence>
<sequence>MASQYERYYRYPYFRPNHEELYDICTSVSDNGISDLAKWNKYHPINQLIGNPDYKQWTPQGRLGTFFSTVKRNKMPTDMIYKIHEQGFYYENNLNIIKCHKCESTYCSDTIENITPCHWPHCDYVCESKDRCRPNTNENHDTKTTKMPLYNARHQTNMSDALIPTIQHSMHFCKKNHTGIETG</sequence>
<dbReference type="EMBL" id="UYJE01001276">
    <property type="protein sequence ID" value="VDI00832.1"/>
    <property type="molecule type" value="Genomic_DNA"/>
</dbReference>
<proteinExistence type="predicted"/>
<gene>
    <name evidence="1" type="ORF">MGAL_10B075560</name>
</gene>
<dbReference type="SUPFAM" id="SSF57924">
    <property type="entry name" value="Inhibitor of apoptosis (IAP) repeat"/>
    <property type="match status" value="1"/>
</dbReference>
<dbReference type="OrthoDB" id="10338953at2759"/>
<organism evidence="1 2">
    <name type="scientific">Mytilus galloprovincialis</name>
    <name type="common">Mediterranean mussel</name>
    <dbReference type="NCBI Taxonomy" id="29158"/>
    <lineage>
        <taxon>Eukaryota</taxon>
        <taxon>Metazoa</taxon>
        <taxon>Spiralia</taxon>
        <taxon>Lophotrochozoa</taxon>
        <taxon>Mollusca</taxon>
        <taxon>Bivalvia</taxon>
        <taxon>Autobranchia</taxon>
        <taxon>Pteriomorphia</taxon>
        <taxon>Mytilida</taxon>
        <taxon>Mytiloidea</taxon>
        <taxon>Mytilidae</taxon>
        <taxon>Mytilinae</taxon>
        <taxon>Mytilus</taxon>
    </lineage>
</organism>
<reference evidence="1" key="1">
    <citation type="submission" date="2018-11" db="EMBL/GenBank/DDBJ databases">
        <authorList>
            <person name="Alioto T."/>
            <person name="Alioto T."/>
        </authorList>
    </citation>
    <scope>NUCLEOTIDE SEQUENCE</scope>
</reference>
<evidence type="ECO:0000313" key="2">
    <source>
        <dbReference type="Proteomes" id="UP000596742"/>
    </source>
</evidence>
<keyword evidence="2" id="KW-1185">Reference proteome</keyword>
<comment type="caution">
    <text evidence="1">The sequence shown here is derived from an EMBL/GenBank/DDBJ whole genome shotgun (WGS) entry which is preliminary data.</text>
</comment>
<accession>A0A8B6C7R9</accession>
<protein>
    <submittedName>
        <fullName evidence="1">Uncharacterized protein</fullName>
    </submittedName>
</protein>
<name>A0A8B6C7R9_MYTGA</name>
<dbReference type="Proteomes" id="UP000596742">
    <property type="component" value="Unassembled WGS sequence"/>
</dbReference>
<dbReference type="AlphaFoldDB" id="A0A8B6C7R9"/>